<dbReference type="EMBL" id="RRAZ01000051">
    <property type="protein sequence ID" value="RRH69004.1"/>
    <property type="molecule type" value="Genomic_DNA"/>
</dbReference>
<name>A0A3P3D5C3_9RHOB</name>
<keyword evidence="1 2" id="KW-0808">Transferase</keyword>
<dbReference type="InterPro" id="IPR050483">
    <property type="entry name" value="CoA-transferase_III_domain"/>
</dbReference>
<dbReference type="OrthoDB" id="7208981at2"/>
<reference evidence="2 3" key="1">
    <citation type="submission" date="2018-11" db="EMBL/GenBank/DDBJ databases">
        <title>Gemmobacter sp. nov., YIM 102744-1 draft genome.</title>
        <authorList>
            <person name="Li G."/>
            <person name="Jiang Y."/>
        </authorList>
    </citation>
    <scope>NUCLEOTIDE SEQUENCE [LARGE SCALE GENOMIC DNA]</scope>
    <source>
        <strain evidence="2 3">YIM 102744-1</strain>
    </source>
</reference>
<organism evidence="2 3">
    <name type="scientific">Falsigemmobacter faecalis</name>
    <dbReference type="NCBI Taxonomy" id="2488730"/>
    <lineage>
        <taxon>Bacteria</taxon>
        <taxon>Pseudomonadati</taxon>
        <taxon>Pseudomonadota</taxon>
        <taxon>Alphaproteobacteria</taxon>
        <taxon>Rhodobacterales</taxon>
        <taxon>Paracoccaceae</taxon>
        <taxon>Falsigemmobacter</taxon>
    </lineage>
</organism>
<dbReference type="InterPro" id="IPR023606">
    <property type="entry name" value="CoA-Trfase_III_dom_1_sf"/>
</dbReference>
<dbReference type="AlphaFoldDB" id="A0A3P3D5C3"/>
<dbReference type="InterPro" id="IPR003673">
    <property type="entry name" value="CoA-Trfase_fam_III"/>
</dbReference>
<dbReference type="GO" id="GO:0008410">
    <property type="term" value="F:CoA-transferase activity"/>
    <property type="evidence" value="ECO:0007669"/>
    <property type="project" value="TreeGrafter"/>
</dbReference>
<protein>
    <submittedName>
        <fullName evidence="2">CoA transferase</fullName>
    </submittedName>
</protein>
<comment type="caution">
    <text evidence="2">The sequence shown here is derived from an EMBL/GenBank/DDBJ whole genome shotgun (WGS) entry which is preliminary data.</text>
</comment>
<keyword evidence="3" id="KW-1185">Reference proteome</keyword>
<proteinExistence type="predicted"/>
<gene>
    <name evidence="2" type="ORF">EG244_19020</name>
</gene>
<dbReference type="Gene3D" id="3.40.50.10540">
    <property type="entry name" value="Crotonobetainyl-coa:carnitine coa-transferase, domain 1"/>
    <property type="match status" value="1"/>
</dbReference>
<dbReference type="Pfam" id="PF02515">
    <property type="entry name" value="CoA_transf_3"/>
    <property type="match status" value="1"/>
</dbReference>
<sequence length="400" mass="42097">MGVLDGIKILSFNHFLSGPAAAQMLGDMGADVIAIEGTTGAFQRNWAVAGHFVGETSVNHIATGRNKRSLAINLKDPDALSVIRRLVETADVVMENFRPGTLAKMGLSWEAMQAMNPGLIYATATGFGVDGPYRDRPGQDILLQAMSGLAAHTGALDGAPVAVGSVPIDHHAASLYATGILGALVRKLRTGQGGRVDVNLLQAALDLQGESLTAWLNDAPRQGPRGDDGIASWFSGAPYGIHKAKDGYLVISMTSPGQLAKALDLPALADLPADAVFTHKGAITRQVSAAIATQTIAEWLPRLTAADVWHEEVRDYDSLRANPQIAHLGALMEAKGADGTPMTMIAHPIRYDGEAVPLRLPPQPLGAQSREILAEAGLSNPEIDALIARGAVAQTNKMRA</sequence>
<dbReference type="RefSeq" id="WP_124966741.1">
    <property type="nucleotide sequence ID" value="NZ_RRAZ01000051.1"/>
</dbReference>
<dbReference type="PANTHER" id="PTHR48207">
    <property type="entry name" value="SUCCINATE--HYDROXYMETHYLGLUTARATE COA-TRANSFERASE"/>
    <property type="match status" value="1"/>
</dbReference>
<dbReference type="Proteomes" id="UP000282125">
    <property type="component" value="Unassembled WGS sequence"/>
</dbReference>
<dbReference type="Gene3D" id="3.30.1540.10">
    <property type="entry name" value="formyl-coa transferase, domain 3"/>
    <property type="match status" value="1"/>
</dbReference>
<dbReference type="InterPro" id="IPR044855">
    <property type="entry name" value="CoA-Trfase_III_dom3_sf"/>
</dbReference>
<dbReference type="SUPFAM" id="SSF89796">
    <property type="entry name" value="CoA-transferase family III (CaiB/BaiF)"/>
    <property type="match status" value="1"/>
</dbReference>
<evidence type="ECO:0000256" key="1">
    <source>
        <dbReference type="ARBA" id="ARBA00022679"/>
    </source>
</evidence>
<evidence type="ECO:0000313" key="2">
    <source>
        <dbReference type="EMBL" id="RRH69004.1"/>
    </source>
</evidence>
<dbReference type="PANTHER" id="PTHR48207:SF4">
    <property type="entry name" value="BLL6097 PROTEIN"/>
    <property type="match status" value="1"/>
</dbReference>
<evidence type="ECO:0000313" key="3">
    <source>
        <dbReference type="Proteomes" id="UP000282125"/>
    </source>
</evidence>
<accession>A0A3P3D5C3</accession>